<name>A0A9P0QJP5_ACAOB</name>
<proteinExistence type="predicted"/>
<sequence length="116" mass="13278">MDLLVEVKSEKLDTEPTVPSAKCENIETFVLNGELDIKSEYIEDTISDLTWDRIKVEEKLERGIEADSTADNVDQMEFQESVKLEEKPPMSSTSSEDMNALVLHEEIDIKMRVTNR</sequence>
<evidence type="ECO:0000313" key="2">
    <source>
        <dbReference type="Proteomes" id="UP001152888"/>
    </source>
</evidence>
<gene>
    <name evidence="1" type="ORF">ACAOBT_LOCUS38740</name>
</gene>
<dbReference type="AlphaFoldDB" id="A0A9P0QJP5"/>
<keyword evidence="2" id="KW-1185">Reference proteome</keyword>
<accession>A0A9P0QJP5</accession>
<protein>
    <submittedName>
        <fullName evidence="1">Uncharacterized protein</fullName>
    </submittedName>
</protein>
<evidence type="ECO:0000313" key="1">
    <source>
        <dbReference type="EMBL" id="CAH2021830.1"/>
    </source>
</evidence>
<comment type="caution">
    <text evidence="1">The sequence shown here is derived from an EMBL/GenBank/DDBJ whole genome shotgun (WGS) entry which is preliminary data.</text>
</comment>
<dbReference type="Proteomes" id="UP001152888">
    <property type="component" value="Unassembled WGS sequence"/>
</dbReference>
<dbReference type="EMBL" id="CAKOFQ010012901">
    <property type="protein sequence ID" value="CAH2021830.1"/>
    <property type="molecule type" value="Genomic_DNA"/>
</dbReference>
<organism evidence="1 2">
    <name type="scientific">Acanthoscelides obtectus</name>
    <name type="common">Bean weevil</name>
    <name type="synonym">Bruchus obtectus</name>
    <dbReference type="NCBI Taxonomy" id="200917"/>
    <lineage>
        <taxon>Eukaryota</taxon>
        <taxon>Metazoa</taxon>
        <taxon>Ecdysozoa</taxon>
        <taxon>Arthropoda</taxon>
        <taxon>Hexapoda</taxon>
        <taxon>Insecta</taxon>
        <taxon>Pterygota</taxon>
        <taxon>Neoptera</taxon>
        <taxon>Endopterygota</taxon>
        <taxon>Coleoptera</taxon>
        <taxon>Polyphaga</taxon>
        <taxon>Cucujiformia</taxon>
        <taxon>Chrysomeloidea</taxon>
        <taxon>Chrysomelidae</taxon>
        <taxon>Bruchinae</taxon>
        <taxon>Bruchini</taxon>
        <taxon>Acanthoscelides</taxon>
    </lineage>
</organism>
<reference evidence="1" key="1">
    <citation type="submission" date="2022-03" db="EMBL/GenBank/DDBJ databases">
        <authorList>
            <person name="Sayadi A."/>
        </authorList>
    </citation>
    <scope>NUCLEOTIDE SEQUENCE</scope>
</reference>